<evidence type="ECO:0000256" key="3">
    <source>
        <dbReference type="ARBA" id="ARBA00023015"/>
    </source>
</evidence>
<evidence type="ECO:0000256" key="7">
    <source>
        <dbReference type="SAM" id="MobiDB-lite"/>
    </source>
</evidence>
<dbReference type="Pfam" id="PF13724">
    <property type="entry name" value="DNA_binding_2"/>
    <property type="match status" value="1"/>
</dbReference>
<dbReference type="GO" id="GO:0003677">
    <property type="term" value="F:DNA binding"/>
    <property type="evidence" value="ECO:0007669"/>
    <property type="project" value="InterPro"/>
</dbReference>
<dbReference type="STRING" id="56857.A0A200R3H5"/>
<reference evidence="9 10" key="1">
    <citation type="journal article" date="2017" name="Mol. Plant">
        <title>The Genome of Medicinal Plant Macleaya cordata Provides New Insights into Benzylisoquinoline Alkaloids Metabolism.</title>
        <authorList>
            <person name="Liu X."/>
            <person name="Liu Y."/>
            <person name="Huang P."/>
            <person name="Ma Y."/>
            <person name="Qing Z."/>
            <person name="Tang Q."/>
            <person name="Cao H."/>
            <person name="Cheng P."/>
            <person name="Zheng Y."/>
            <person name="Yuan Z."/>
            <person name="Zhou Y."/>
            <person name="Liu J."/>
            <person name="Tang Z."/>
            <person name="Zhuo Y."/>
            <person name="Zhang Y."/>
            <person name="Yu L."/>
            <person name="Huang J."/>
            <person name="Yang P."/>
            <person name="Peng Q."/>
            <person name="Zhang J."/>
            <person name="Jiang W."/>
            <person name="Zhang Z."/>
            <person name="Lin K."/>
            <person name="Ro D.K."/>
            <person name="Chen X."/>
            <person name="Xiong X."/>
            <person name="Shang Y."/>
            <person name="Huang S."/>
            <person name="Zeng J."/>
        </authorList>
    </citation>
    <scope>NUCLEOTIDE SEQUENCE [LARGE SCALE GENOMIC DNA]</scope>
    <source>
        <strain evidence="10">cv. BLH2017</strain>
        <tissue evidence="9">Root</tissue>
    </source>
</reference>
<organism evidence="9 10">
    <name type="scientific">Macleaya cordata</name>
    <name type="common">Five-seeded plume-poppy</name>
    <name type="synonym">Bocconia cordata</name>
    <dbReference type="NCBI Taxonomy" id="56857"/>
    <lineage>
        <taxon>Eukaryota</taxon>
        <taxon>Viridiplantae</taxon>
        <taxon>Streptophyta</taxon>
        <taxon>Embryophyta</taxon>
        <taxon>Tracheophyta</taxon>
        <taxon>Spermatophyta</taxon>
        <taxon>Magnoliopsida</taxon>
        <taxon>Ranunculales</taxon>
        <taxon>Papaveraceae</taxon>
        <taxon>Papaveroideae</taxon>
        <taxon>Macleaya</taxon>
    </lineage>
</organism>
<evidence type="ECO:0000313" key="10">
    <source>
        <dbReference type="Proteomes" id="UP000195402"/>
    </source>
</evidence>
<dbReference type="EMBL" id="MVGT01000438">
    <property type="protein sequence ID" value="OVA17263.1"/>
    <property type="molecule type" value="Genomic_DNA"/>
</dbReference>
<comment type="caution">
    <text evidence="9">The sequence shown here is derived from an EMBL/GenBank/DDBJ whole genome shotgun (WGS) entry which is preliminary data.</text>
</comment>
<dbReference type="FunCoup" id="A0A200R3H5">
    <property type="interactions" value="56"/>
</dbReference>
<evidence type="ECO:0000256" key="2">
    <source>
        <dbReference type="ARBA" id="ARBA00022491"/>
    </source>
</evidence>
<feature type="region of interest" description="Disordered" evidence="7">
    <location>
        <begin position="334"/>
        <end position="364"/>
    </location>
</feature>
<feature type="compositionally biased region" description="Polar residues" evidence="7">
    <location>
        <begin position="86"/>
        <end position="95"/>
    </location>
</feature>
<dbReference type="OrthoDB" id="1928390at2759"/>
<dbReference type="InterPro" id="IPR038933">
    <property type="entry name" value="Ovate"/>
</dbReference>
<accession>A0A200R3H5</accession>
<dbReference type="PANTHER" id="PTHR33057">
    <property type="entry name" value="TRANSCRIPTION REPRESSOR OFP7-RELATED"/>
    <property type="match status" value="1"/>
</dbReference>
<dbReference type="InterPro" id="IPR025830">
    <property type="entry name" value="DNA_bnd_dom_ovate"/>
</dbReference>
<feature type="region of interest" description="Disordered" evidence="7">
    <location>
        <begin position="42"/>
        <end position="123"/>
    </location>
</feature>
<keyword evidence="4 6" id="KW-0804">Transcription</keyword>
<dbReference type="InParanoid" id="A0A200R3H5"/>
<feature type="region of interest" description="Disordered" evidence="7">
    <location>
        <begin position="247"/>
        <end position="266"/>
    </location>
</feature>
<comment type="subcellular location">
    <subcellularLocation>
        <location evidence="1 6">Nucleus</location>
    </subcellularLocation>
</comment>
<dbReference type="AlphaFoldDB" id="A0A200R3H5"/>
<keyword evidence="5 6" id="KW-0539">Nucleus</keyword>
<dbReference type="GO" id="GO:0045892">
    <property type="term" value="P:negative regulation of DNA-templated transcription"/>
    <property type="evidence" value="ECO:0007669"/>
    <property type="project" value="UniProtKB-UniRule"/>
</dbReference>
<keyword evidence="2 6" id="KW-0678">Repressor</keyword>
<feature type="compositionally biased region" description="Basic residues" evidence="7">
    <location>
        <begin position="106"/>
        <end position="117"/>
    </location>
</feature>
<evidence type="ECO:0000256" key="5">
    <source>
        <dbReference type="ARBA" id="ARBA00023242"/>
    </source>
</evidence>
<dbReference type="Proteomes" id="UP000195402">
    <property type="component" value="Unassembled WGS sequence"/>
</dbReference>
<sequence length="441" mass="50340">MGNYRFRLSDMMPNAWFYKLKNSSQHHPVKNKKQHYFTTTTTTTTTSTPIHQTSTQPQPISHPRHSYYFTREPPPFKPADAHPIQLPNSPTNPKTSDLHFPDPPRKSSKRRSKRRTIRSSSKIVTSSVSAGCSCRTTLESVWTKSDSTPDYSVSPPPPQRSPDEMDYFRELSLLPEFDSNGVIEANSWSSSCSCRVSSSPTDIIIDIDTKRSSPTDEKFEKIEGFDSISELELPPILTKPVKFLNNKKKETEPSKDRRSSAKFEEKNVHGSLSVKIVKQENIRTLKDKKTSPLIRRSSPNSPGLKLRLNSPRIASRKSHTKDMTSRIAQSLLGPKARQRTQTRWSNTTHASSKKTTISSTTSLRSRKNNVSDSFAIIKSSFDPQRDFRESMVEMIVENNIRASRDLEELLACYLSLNSNEYHDLIVKVFEQIWFDLTDIRL</sequence>
<proteinExistence type="predicted"/>
<feature type="compositionally biased region" description="Low complexity" evidence="7">
    <location>
        <begin position="42"/>
        <end position="59"/>
    </location>
</feature>
<comment type="function">
    <text evidence="6">Transcriptional repressor that regulates multiple aspects of plant growth and development.</text>
</comment>
<feature type="domain" description="OVATE" evidence="8">
    <location>
        <begin position="376"/>
        <end position="435"/>
    </location>
</feature>
<keyword evidence="3 6" id="KW-0805">Transcription regulation</keyword>
<dbReference type="InterPro" id="IPR006458">
    <property type="entry name" value="Ovate_C"/>
</dbReference>
<feature type="region of interest" description="Disordered" evidence="7">
    <location>
        <begin position="144"/>
        <end position="163"/>
    </location>
</feature>
<dbReference type="OMA" id="YYYTTRD"/>
<keyword evidence="10" id="KW-1185">Reference proteome</keyword>
<dbReference type="PANTHER" id="PTHR33057:SF82">
    <property type="entry name" value="TRANSCRIPTION REPRESSOR OFP5"/>
    <property type="match status" value="1"/>
</dbReference>
<dbReference type="NCBIfam" id="TIGR01568">
    <property type="entry name" value="A_thal_3678"/>
    <property type="match status" value="1"/>
</dbReference>
<evidence type="ECO:0000256" key="1">
    <source>
        <dbReference type="ARBA" id="ARBA00004123"/>
    </source>
</evidence>
<evidence type="ECO:0000256" key="4">
    <source>
        <dbReference type="ARBA" id="ARBA00023163"/>
    </source>
</evidence>
<gene>
    <name evidence="9" type="ORF">BVC80_1837g59</name>
</gene>
<protein>
    <recommendedName>
        <fullName evidence="6">Transcription repressor</fullName>
    </recommendedName>
    <alternativeName>
        <fullName evidence="6">Ovate family protein</fullName>
    </alternativeName>
</protein>
<evidence type="ECO:0000259" key="8">
    <source>
        <dbReference type="PROSITE" id="PS51754"/>
    </source>
</evidence>
<feature type="compositionally biased region" description="Basic and acidic residues" evidence="7">
    <location>
        <begin position="96"/>
        <end position="105"/>
    </location>
</feature>
<dbReference type="GO" id="GO:0005634">
    <property type="term" value="C:nucleus"/>
    <property type="evidence" value="ECO:0007669"/>
    <property type="project" value="UniProtKB-SubCell"/>
</dbReference>
<name>A0A200R3H5_MACCD</name>
<evidence type="ECO:0000313" key="9">
    <source>
        <dbReference type="EMBL" id="OVA17263.1"/>
    </source>
</evidence>
<dbReference type="PROSITE" id="PS51754">
    <property type="entry name" value="OVATE"/>
    <property type="match status" value="1"/>
</dbReference>
<dbReference type="Pfam" id="PF04844">
    <property type="entry name" value="Ovate"/>
    <property type="match status" value="1"/>
</dbReference>
<feature type="compositionally biased region" description="Low complexity" evidence="7">
    <location>
        <begin position="347"/>
        <end position="363"/>
    </location>
</feature>
<evidence type="ECO:0000256" key="6">
    <source>
        <dbReference type="RuleBase" id="RU367028"/>
    </source>
</evidence>